<dbReference type="EMBL" id="JACBKZ010000005">
    <property type="protein sequence ID" value="KAF5949268.1"/>
    <property type="molecule type" value="Genomic_DNA"/>
</dbReference>
<evidence type="ECO:0000313" key="2">
    <source>
        <dbReference type="EMBL" id="KAF5949268.1"/>
    </source>
</evidence>
<reference evidence="2 3" key="2">
    <citation type="submission" date="2020-07" db="EMBL/GenBank/DDBJ databases">
        <title>Genome assembly of wild tea tree DASZ reveals pedigree and selection history of tea varieties.</title>
        <authorList>
            <person name="Zhang W."/>
        </authorList>
    </citation>
    <scope>NUCLEOTIDE SEQUENCE [LARGE SCALE GENOMIC DNA]</scope>
    <source>
        <strain evidence="3">cv. G240</strain>
        <tissue evidence="2">Leaf</tissue>
    </source>
</reference>
<proteinExistence type="predicted"/>
<evidence type="ECO:0000256" key="1">
    <source>
        <dbReference type="SAM" id="Phobius"/>
    </source>
</evidence>
<keyword evidence="3" id="KW-1185">Reference proteome</keyword>
<dbReference type="AlphaFoldDB" id="A0A7J7HBQ5"/>
<feature type="transmembrane region" description="Helical" evidence="1">
    <location>
        <begin position="25"/>
        <end position="48"/>
    </location>
</feature>
<protein>
    <recommendedName>
        <fullName evidence="4">Transmembrane protein</fullName>
    </recommendedName>
</protein>
<keyword evidence="1" id="KW-1133">Transmembrane helix</keyword>
<comment type="caution">
    <text evidence="2">The sequence shown here is derived from an EMBL/GenBank/DDBJ whole genome shotgun (WGS) entry which is preliminary data.</text>
</comment>
<evidence type="ECO:0008006" key="4">
    <source>
        <dbReference type="Google" id="ProtNLM"/>
    </source>
</evidence>
<dbReference type="Proteomes" id="UP000593564">
    <property type="component" value="Unassembled WGS sequence"/>
</dbReference>
<gene>
    <name evidence="2" type="ORF">HYC85_011261</name>
</gene>
<name>A0A7J7HBQ5_CAMSI</name>
<sequence>MRVLMTEDSNNVVSNSFLLDNDSSIFITSLKAIFLCCWPLIFCLSFMLMTSQNQWIRLTFRTKNHHRLFVKIQDSSFMPTDHLFIVVCLVTWRISPRYYIQATHFKI</sequence>
<accession>A0A7J7HBQ5</accession>
<evidence type="ECO:0000313" key="3">
    <source>
        <dbReference type="Proteomes" id="UP000593564"/>
    </source>
</evidence>
<organism evidence="2 3">
    <name type="scientific">Camellia sinensis</name>
    <name type="common">Tea plant</name>
    <name type="synonym">Thea sinensis</name>
    <dbReference type="NCBI Taxonomy" id="4442"/>
    <lineage>
        <taxon>Eukaryota</taxon>
        <taxon>Viridiplantae</taxon>
        <taxon>Streptophyta</taxon>
        <taxon>Embryophyta</taxon>
        <taxon>Tracheophyta</taxon>
        <taxon>Spermatophyta</taxon>
        <taxon>Magnoliopsida</taxon>
        <taxon>eudicotyledons</taxon>
        <taxon>Gunneridae</taxon>
        <taxon>Pentapetalae</taxon>
        <taxon>asterids</taxon>
        <taxon>Ericales</taxon>
        <taxon>Theaceae</taxon>
        <taxon>Camellia</taxon>
    </lineage>
</organism>
<keyword evidence="1" id="KW-0472">Membrane</keyword>
<keyword evidence="1" id="KW-0812">Transmembrane</keyword>
<reference evidence="3" key="1">
    <citation type="journal article" date="2020" name="Nat. Commun.">
        <title>Genome assembly of wild tea tree DASZ reveals pedigree and selection history of tea varieties.</title>
        <authorList>
            <person name="Zhang W."/>
            <person name="Zhang Y."/>
            <person name="Qiu H."/>
            <person name="Guo Y."/>
            <person name="Wan H."/>
            <person name="Zhang X."/>
            <person name="Scossa F."/>
            <person name="Alseekh S."/>
            <person name="Zhang Q."/>
            <person name="Wang P."/>
            <person name="Xu L."/>
            <person name="Schmidt M.H."/>
            <person name="Jia X."/>
            <person name="Li D."/>
            <person name="Zhu A."/>
            <person name="Guo F."/>
            <person name="Chen W."/>
            <person name="Ni D."/>
            <person name="Usadel B."/>
            <person name="Fernie A.R."/>
            <person name="Wen W."/>
        </authorList>
    </citation>
    <scope>NUCLEOTIDE SEQUENCE [LARGE SCALE GENOMIC DNA]</scope>
    <source>
        <strain evidence="3">cv. G240</strain>
    </source>
</reference>